<organism evidence="1 2">
    <name type="scientific">Trifolium medium</name>
    <dbReference type="NCBI Taxonomy" id="97028"/>
    <lineage>
        <taxon>Eukaryota</taxon>
        <taxon>Viridiplantae</taxon>
        <taxon>Streptophyta</taxon>
        <taxon>Embryophyta</taxon>
        <taxon>Tracheophyta</taxon>
        <taxon>Spermatophyta</taxon>
        <taxon>Magnoliopsida</taxon>
        <taxon>eudicotyledons</taxon>
        <taxon>Gunneridae</taxon>
        <taxon>Pentapetalae</taxon>
        <taxon>rosids</taxon>
        <taxon>fabids</taxon>
        <taxon>Fabales</taxon>
        <taxon>Fabaceae</taxon>
        <taxon>Papilionoideae</taxon>
        <taxon>50 kb inversion clade</taxon>
        <taxon>NPAAA clade</taxon>
        <taxon>Hologalegina</taxon>
        <taxon>IRL clade</taxon>
        <taxon>Trifolieae</taxon>
        <taxon>Trifolium</taxon>
    </lineage>
</organism>
<proteinExistence type="predicted"/>
<dbReference type="GO" id="GO:0032259">
    <property type="term" value="P:methylation"/>
    <property type="evidence" value="ECO:0007669"/>
    <property type="project" value="UniProtKB-KW"/>
</dbReference>
<keyword evidence="1" id="KW-0808">Transferase</keyword>
<protein>
    <submittedName>
        <fullName evidence="1">Ribosomal RNA small subunit methyltransferase B-like</fullName>
    </submittedName>
</protein>
<reference evidence="1 2" key="1">
    <citation type="journal article" date="2018" name="Front. Plant Sci.">
        <title>Red Clover (Trifolium pratense) and Zigzag Clover (T. medium) - A Picture of Genomic Similarities and Differences.</title>
        <authorList>
            <person name="Dluhosova J."/>
            <person name="Istvanek J."/>
            <person name="Nedelnik J."/>
            <person name="Repkova J."/>
        </authorList>
    </citation>
    <scope>NUCLEOTIDE SEQUENCE [LARGE SCALE GENOMIC DNA]</scope>
    <source>
        <strain evidence="2">cv. 10/8</strain>
        <tissue evidence="1">Leaf</tissue>
    </source>
</reference>
<dbReference type="AlphaFoldDB" id="A0A392NTI5"/>
<keyword evidence="2" id="KW-1185">Reference proteome</keyword>
<dbReference type="Proteomes" id="UP000265520">
    <property type="component" value="Unassembled WGS sequence"/>
</dbReference>
<gene>
    <name evidence="1" type="ORF">A2U01_0023776</name>
</gene>
<evidence type="ECO:0000313" key="1">
    <source>
        <dbReference type="EMBL" id="MCI02742.1"/>
    </source>
</evidence>
<keyword evidence="1" id="KW-0489">Methyltransferase</keyword>
<evidence type="ECO:0000313" key="2">
    <source>
        <dbReference type="Proteomes" id="UP000265520"/>
    </source>
</evidence>
<sequence length="70" mass="7680">NVQLTKAALRPGAGNMVNGILQKLVVKDFHIDPVDRYAPHDFVTPNGFFFSNSVKHSLDGSFAARLVRAL</sequence>
<dbReference type="GO" id="GO:0008168">
    <property type="term" value="F:methyltransferase activity"/>
    <property type="evidence" value="ECO:0007669"/>
    <property type="project" value="UniProtKB-KW"/>
</dbReference>
<comment type="caution">
    <text evidence="1">The sequence shown here is derived from an EMBL/GenBank/DDBJ whole genome shotgun (WGS) entry which is preliminary data.</text>
</comment>
<dbReference type="EMBL" id="LXQA010050049">
    <property type="protein sequence ID" value="MCI02742.1"/>
    <property type="molecule type" value="Genomic_DNA"/>
</dbReference>
<name>A0A392NTI5_9FABA</name>
<feature type="non-terminal residue" evidence="1">
    <location>
        <position position="1"/>
    </location>
</feature>
<accession>A0A392NTI5</accession>